<evidence type="ECO:0000313" key="3">
    <source>
        <dbReference type="Proteomes" id="UP000326881"/>
    </source>
</evidence>
<dbReference type="EMBL" id="CP043499">
    <property type="protein sequence ID" value="QFY62727.1"/>
    <property type="molecule type" value="Genomic_DNA"/>
</dbReference>
<organism evidence="2 3">
    <name type="scientific">Rhizobium grahamii</name>
    <dbReference type="NCBI Taxonomy" id="1120045"/>
    <lineage>
        <taxon>Bacteria</taxon>
        <taxon>Pseudomonadati</taxon>
        <taxon>Pseudomonadota</taxon>
        <taxon>Alphaproteobacteria</taxon>
        <taxon>Hyphomicrobiales</taxon>
        <taxon>Rhizobiaceae</taxon>
        <taxon>Rhizobium/Agrobacterium group</taxon>
        <taxon>Rhizobium</taxon>
    </lineage>
</organism>
<dbReference type="PANTHER" id="PTHR42831">
    <property type="entry name" value="FE-S PROTEIN MATURATION AUXILIARY FACTOR YITW"/>
    <property type="match status" value="1"/>
</dbReference>
<evidence type="ECO:0000313" key="2">
    <source>
        <dbReference type="EMBL" id="QFY62727.1"/>
    </source>
</evidence>
<sequence length="103" mass="11286">MPKPELTSDIVLDALRDIEDPEIGTNIVDLGLIYDVTIDKDRAVSVKMTTTTRFCPASAFLADAVKTRVESLEGVPRSTVELVYEPVWSPEMAELFSLGSVAK</sequence>
<keyword evidence="2" id="KW-0614">Plasmid</keyword>
<dbReference type="Proteomes" id="UP000326881">
    <property type="component" value="Plasmid unnamed"/>
</dbReference>
<protein>
    <submittedName>
        <fullName evidence="2">DUF59 domain-containing protein</fullName>
    </submittedName>
</protein>
<dbReference type="Gene3D" id="3.30.300.130">
    <property type="entry name" value="Fe-S cluster assembly (FSCA)"/>
    <property type="match status" value="1"/>
</dbReference>
<gene>
    <name evidence="2" type="ORF">FZ934_20335</name>
</gene>
<dbReference type="RefSeq" id="WP_153272714.1">
    <property type="nucleotide sequence ID" value="NZ_CP043499.1"/>
</dbReference>
<dbReference type="Pfam" id="PF01883">
    <property type="entry name" value="FeS_assembly_P"/>
    <property type="match status" value="1"/>
</dbReference>
<proteinExistence type="predicted"/>
<dbReference type="InterPro" id="IPR052339">
    <property type="entry name" value="Fe-S_Maturation_MIP18"/>
</dbReference>
<dbReference type="KEGG" id="rgr:FZ934_20335"/>
<reference evidence="2 3" key="1">
    <citation type="submission" date="2019-08" db="EMBL/GenBank/DDBJ databases">
        <title>Prosopis cineraria nodule microbiome.</title>
        <authorList>
            <person name="Ali R."/>
            <person name="Chaluvadi S.R."/>
            <person name="Wang X."/>
        </authorList>
    </citation>
    <scope>NUCLEOTIDE SEQUENCE [LARGE SCALE GENOMIC DNA]</scope>
    <source>
        <strain evidence="2 3">BG7</strain>
        <plasmid evidence="2 3">unnamed</plasmid>
    </source>
</reference>
<dbReference type="PANTHER" id="PTHR42831:SF1">
    <property type="entry name" value="FE-S PROTEIN MATURATION AUXILIARY FACTOR YITW"/>
    <property type="match status" value="1"/>
</dbReference>
<dbReference type="InterPro" id="IPR034904">
    <property type="entry name" value="FSCA_dom_sf"/>
</dbReference>
<keyword evidence="3" id="KW-1185">Reference proteome</keyword>
<dbReference type="OrthoDB" id="9805360at2"/>
<dbReference type="InterPro" id="IPR002744">
    <property type="entry name" value="MIP18-like"/>
</dbReference>
<geneLocation type="plasmid" evidence="2 3">
    <name>unnamed</name>
</geneLocation>
<dbReference type="AlphaFoldDB" id="A0A5Q0CFK0"/>
<evidence type="ECO:0000259" key="1">
    <source>
        <dbReference type="Pfam" id="PF01883"/>
    </source>
</evidence>
<dbReference type="SUPFAM" id="SSF117916">
    <property type="entry name" value="Fe-S cluster assembly (FSCA) domain-like"/>
    <property type="match status" value="1"/>
</dbReference>
<accession>A0A5Q0CFK0</accession>
<name>A0A5Q0CFK0_9HYPH</name>
<feature type="domain" description="MIP18 family-like" evidence="1">
    <location>
        <begin position="11"/>
        <end position="80"/>
    </location>
</feature>